<name>A0AAD5PS81_9CRUS</name>
<dbReference type="EMBL" id="WJBH02000005">
    <property type="protein sequence ID" value="KAI9557926.1"/>
    <property type="molecule type" value="Genomic_DNA"/>
</dbReference>
<evidence type="ECO:0000313" key="2">
    <source>
        <dbReference type="Proteomes" id="UP000820818"/>
    </source>
</evidence>
<dbReference type="AlphaFoldDB" id="A0AAD5PS81"/>
<reference evidence="1 2" key="1">
    <citation type="submission" date="2022-05" db="EMBL/GenBank/DDBJ databases">
        <title>A multi-omics perspective on studying reproductive biology in Daphnia sinensis.</title>
        <authorList>
            <person name="Jia J."/>
        </authorList>
    </citation>
    <scope>NUCLEOTIDE SEQUENCE [LARGE SCALE GENOMIC DNA]</scope>
    <source>
        <strain evidence="1 2">WSL</strain>
    </source>
</reference>
<keyword evidence="2" id="KW-1185">Reference proteome</keyword>
<dbReference type="Proteomes" id="UP000820818">
    <property type="component" value="Linkage Group LG5"/>
</dbReference>
<accession>A0AAD5PS81</accession>
<organism evidence="1 2">
    <name type="scientific">Daphnia sinensis</name>
    <dbReference type="NCBI Taxonomy" id="1820382"/>
    <lineage>
        <taxon>Eukaryota</taxon>
        <taxon>Metazoa</taxon>
        <taxon>Ecdysozoa</taxon>
        <taxon>Arthropoda</taxon>
        <taxon>Crustacea</taxon>
        <taxon>Branchiopoda</taxon>
        <taxon>Diplostraca</taxon>
        <taxon>Cladocera</taxon>
        <taxon>Anomopoda</taxon>
        <taxon>Daphniidae</taxon>
        <taxon>Daphnia</taxon>
        <taxon>Daphnia similis group</taxon>
    </lineage>
</organism>
<gene>
    <name evidence="1" type="ORF">GHT06_014678</name>
</gene>
<comment type="caution">
    <text evidence="1">The sequence shown here is derived from an EMBL/GenBank/DDBJ whole genome shotgun (WGS) entry which is preliminary data.</text>
</comment>
<protein>
    <submittedName>
        <fullName evidence="1">Uncharacterized protein</fullName>
    </submittedName>
</protein>
<sequence>MFYVTGNLLSHASCQIQTILLVTLTTKNANWEEGQQRCEFLESKYHRLILLLFA</sequence>
<proteinExistence type="predicted"/>
<evidence type="ECO:0000313" key="1">
    <source>
        <dbReference type="EMBL" id="KAI9557926.1"/>
    </source>
</evidence>